<sequence>MSVSYPVIVEVLTESLGVDADLVDPEATFEDLELDSLSLLELVLILEERTGQRPESLSASSTLAEVAAVIDQLNASQEAADLIPTTAGTTA</sequence>
<dbReference type="InterPro" id="IPR036736">
    <property type="entry name" value="ACP-like_sf"/>
</dbReference>
<dbReference type="Gene3D" id="1.10.1200.10">
    <property type="entry name" value="ACP-like"/>
    <property type="match status" value="1"/>
</dbReference>
<accession>A0A7X0HLJ3</accession>
<evidence type="ECO:0000313" key="3">
    <source>
        <dbReference type="Proteomes" id="UP000540423"/>
    </source>
</evidence>
<feature type="domain" description="Carrier" evidence="1">
    <location>
        <begin position="2"/>
        <end position="77"/>
    </location>
</feature>
<dbReference type="InterPro" id="IPR009081">
    <property type="entry name" value="PP-bd_ACP"/>
</dbReference>
<gene>
    <name evidence="2" type="ORF">HNQ79_005101</name>
</gene>
<keyword evidence="3" id="KW-1185">Reference proteome</keyword>
<dbReference type="AlphaFoldDB" id="A0A7X0HLJ3"/>
<proteinExistence type="predicted"/>
<dbReference type="EMBL" id="JACHEM010000014">
    <property type="protein sequence ID" value="MBB6438589.1"/>
    <property type="molecule type" value="Genomic_DNA"/>
</dbReference>
<evidence type="ECO:0000259" key="1">
    <source>
        <dbReference type="PROSITE" id="PS50075"/>
    </source>
</evidence>
<reference evidence="2 3" key="1">
    <citation type="submission" date="2020-08" db="EMBL/GenBank/DDBJ databases">
        <title>Genomic Encyclopedia of Type Strains, Phase IV (KMG-IV): sequencing the most valuable type-strain genomes for metagenomic binning, comparative biology and taxonomic classification.</title>
        <authorList>
            <person name="Goeker M."/>
        </authorList>
    </citation>
    <scope>NUCLEOTIDE SEQUENCE [LARGE SCALE GENOMIC DNA]</scope>
    <source>
        <strain evidence="2 3">DSM 40141</strain>
    </source>
</reference>
<organism evidence="2 3">
    <name type="scientific">Streptomyces candidus</name>
    <dbReference type="NCBI Taxonomy" id="67283"/>
    <lineage>
        <taxon>Bacteria</taxon>
        <taxon>Bacillati</taxon>
        <taxon>Actinomycetota</taxon>
        <taxon>Actinomycetes</taxon>
        <taxon>Kitasatosporales</taxon>
        <taxon>Streptomycetaceae</taxon>
        <taxon>Streptomyces</taxon>
    </lineage>
</organism>
<dbReference type="Pfam" id="PF00550">
    <property type="entry name" value="PP-binding"/>
    <property type="match status" value="1"/>
</dbReference>
<protein>
    <submittedName>
        <fullName evidence="2">Acyl carrier protein</fullName>
    </submittedName>
</protein>
<dbReference type="PROSITE" id="PS50075">
    <property type="entry name" value="CARRIER"/>
    <property type="match status" value="1"/>
</dbReference>
<name>A0A7X0HLJ3_9ACTN</name>
<dbReference type="RefSeq" id="WP_185034830.1">
    <property type="nucleotide sequence ID" value="NZ_BNBN01000006.1"/>
</dbReference>
<comment type="caution">
    <text evidence="2">The sequence shown here is derived from an EMBL/GenBank/DDBJ whole genome shotgun (WGS) entry which is preliminary data.</text>
</comment>
<dbReference type="SUPFAM" id="SSF47336">
    <property type="entry name" value="ACP-like"/>
    <property type="match status" value="1"/>
</dbReference>
<dbReference type="Proteomes" id="UP000540423">
    <property type="component" value="Unassembled WGS sequence"/>
</dbReference>
<evidence type="ECO:0000313" key="2">
    <source>
        <dbReference type="EMBL" id="MBB6438589.1"/>
    </source>
</evidence>